<evidence type="ECO:0000256" key="1">
    <source>
        <dbReference type="ARBA" id="ARBA00000439"/>
    </source>
</evidence>
<name>A0A410FUD0_BIPS1</name>
<comment type="similarity">
    <text evidence="2 10">Belongs to the disproportionating enzyme family.</text>
</comment>
<organism evidence="11 12">
    <name type="scientific">Bipolaricaulis sibiricus</name>
    <dbReference type="NCBI Taxonomy" id="2501609"/>
    <lineage>
        <taxon>Bacteria</taxon>
        <taxon>Candidatus Bipolaricaulota</taxon>
        <taxon>Candidatus Bipolaricaulia</taxon>
        <taxon>Candidatus Bipolaricaulales</taxon>
        <taxon>Candidatus Bipolaricaulaceae</taxon>
        <taxon>Candidatus Bipolaricaulis</taxon>
    </lineage>
</organism>
<dbReference type="PANTHER" id="PTHR32438">
    <property type="entry name" value="4-ALPHA-GLUCANOTRANSFERASE DPE1, CHLOROPLASTIC/AMYLOPLASTIC"/>
    <property type="match status" value="1"/>
</dbReference>
<evidence type="ECO:0000313" key="11">
    <source>
        <dbReference type="EMBL" id="QAA76520.1"/>
    </source>
</evidence>
<dbReference type="EMBL" id="CP034928">
    <property type="protein sequence ID" value="QAA76520.1"/>
    <property type="molecule type" value="Genomic_DNA"/>
</dbReference>
<evidence type="ECO:0000256" key="5">
    <source>
        <dbReference type="ARBA" id="ARBA00022676"/>
    </source>
</evidence>
<dbReference type="NCBIfam" id="NF011080">
    <property type="entry name" value="PRK14508.1-3"/>
    <property type="match status" value="1"/>
</dbReference>
<evidence type="ECO:0000256" key="8">
    <source>
        <dbReference type="ARBA" id="ARBA00031423"/>
    </source>
</evidence>
<dbReference type="GO" id="GO:0004134">
    <property type="term" value="F:4-alpha-glucanotransferase activity"/>
    <property type="evidence" value="ECO:0007669"/>
    <property type="project" value="UniProtKB-EC"/>
</dbReference>
<keyword evidence="7 10" id="KW-0119">Carbohydrate metabolism</keyword>
<dbReference type="InterPro" id="IPR017853">
    <property type="entry name" value="GH"/>
</dbReference>
<sequence length="523" mass="59261">MRCLNPVPGWAKLPAMELARSFGIVVHPTSFPNRWGIGTLGDAARAFLDWLASAGARWWQVLPLGPTGYGDSPYQSFSAFAGNPYLLDPDEFVARGWLPAGPIPPAPLDRVDFGWVYATRWPLLRRAYDGFLRRARWSERRELSRFRRAEETWLADYALFMALKAHFHGTPWPTWPRELAERAPRALSGARRALAEEVGFHAWTQWRFFAAWDLVQEHARGHGIGIVGDMPIFVSHDSADVWAHPELFYLDRHGNPTVIAGVPPDYFSATGQRWGNPLYRWDVLAEDGFAWWVARVRHALRTCDLVRLDHFRGLEAYWEIPATEPTAIHGRWVKAPGEDLLRTIRRELGNVPIVAEDLGVITPEVNALRDRFELPGMRVLQFAFEGGDDNPHLPHNYPEHGRILVYTGTHDNDTTRGWFGSAAPEEQERTRGYLARHGIRADRDEDVPWALIRLAFVSRAALAMIPLQDVLSADSSARMNTPGKPEGNWSWRYRPADLVPDHAARLREAATDTGRVAAPHRGQ</sequence>
<keyword evidence="6 10" id="KW-0808">Transferase</keyword>
<evidence type="ECO:0000313" key="12">
    <source>
        <dbReference type="Proteomes" id="UP000287233"/>
    </source>
</evidence>
<gene>
    <name evidence="11" type="ORF">BIP78_0754</name>
</gene>
<dbReference type="KEGG" id="bih:BIP78_0754"/>
<dbReference type="EC" id="2.4.1.25" evidence="3 10"/>
<dbReference type="GO" id="GO:0005975">
    <property type="term" value="P:carbohydrate metabolic process"/>
    <property type="evidence" value="ECO:0007669"/>
    <property type="project" value="InterPro"/>
</dbReference>
<accession>A0A410FUD0</accession>
<dbReference type="Pfam" id="PF02446">
    <property type="entry name" value="Glyco_hydro_77"/>
    <property type="match status" value="1"/>
</dbReference>
<dbReference type="Proteomes" id="UP000287233">
    <property type="component" value="Chromosome"/>
</dbReference>
<evidence type="ECO:0000256" key="2">
    <source>
        <dbReference type="ARBA" id="ARBA00005684"/>
    </source>
</evidence>
<evidence type="ECO:0000256" key="4">
    <source>
        <dbReference type="ARBA" id="ARBA00020295"/>
    </source>
</evidence>
<evidence type="ECO:0000256" key="7">
    <source>
        <dbReference type="ARBA" id="ARBA00023277"/>
    </source>
</evidence>
<evidence type="ECO:0000256" key="10">
    <source>
        <dbReference type="RuleBase" id="RU361207"/>
    </source>
</evidence>
<evidence type="ECO:0000256" key="3">
    <source>
        <dbReference type="ARBA" id="ARBA00012560"/>
    </source>
</evidence>
<dbReference type="SUPFAM" id="SSF51445">
    <property type="entry name" value="(Trans)glycosidases"/>
    <property type="match status" value="1"/>
</dbReference>
<proteinExistence type="inferred from homology"/>
<keyword evidence="5 10" id="KW-0328">Glycosyltransferase</keyword>
<comment type="catalytic activity">
    <reaction evidence="1 10">
        <text>Transfers a segment of a (1-&gt;4)-alpha-D-glucan to a new position in an acceptor, which may be glucose or a (1-&gt;4)-alpha-D-glucan.</text>
        <dbReference type="EC" id="2.4.1.25"/>
    </reaction>
</comment>
<dbReference type="InterPro" id="IPR003385">
    <property type="entry name" value="Glyco_hydro_77"/>
</dbReference>
<dbReference type="PANTHER" id="PTHR32438:SF5">
    <property type="entry name" value="4-ALPHA-GLUCANOTRANSFERASE DPE1, CHLOROPLASTIC_AMYLOPLASTIC"/>
    <property type="match status" value="1"/>
</dbReference>
<evidence type="ECO:0000256" key="9">
    <source>
        <dbReference type="ARBA" id="ARBA00031501"/>
    </source>
</evidence>
<dbReference type="NCBIfam" id="TIGR00217">
    <property type="entry name" value="malQ"/>
    <property type="match status" value="1"/>
</dbReference>
<dbReference type="Gene3D" id="3.20.20.80">
    <property type="entry name" value="Glycosidases"/>
    <property type="match status" value="1"/>
</dbReference>
<evidence type="ECO:0000256" key="6">
    <source>
        <dbReference type="ARBA" id="ARBA00022679"/>
    </source>
</evidence>
<dbReference type="PROSITE" id="PS50096">
    <property type="entry name" value="IQ"/>
    <property type="match status" value="1"/>
</dbReference>
<reference evidence="12" key="1">
    <citation type="submission" date="2018-12" db="EMBL/GenBank/DDBJ databases">
        <title>Complete genome sequence of an uncultured bacterium of the candidate phylum Bipolaricaulota.</title>
        <authorList>
            <person name="Kadnikov V.V."/>
            <person name="Mardanov A.V."/>
            <person name="Beletsky A.V."/>
            <person name="Frank Y.A."/>
            <person name="Karnachuk O.V."/>
            <person name="Ravin N.V."/>
        </authorList>
    </citation>
    <scope>NUCLEOTIDE SEQUENCE [LARGE SCALE GENOMIC DNA]</scope>
</reference>
<protein>
    <recommendedName>
        <fullName evidence="4 10">4-alpha-glucanotransferase</fullName>
        <ecNumber evidence="3 10">2.4.1.25</ecNumber>
    </recommendedName>
    <alternativeName>
        <fullName evidence="8 10">Amylomaltase</fullName>
    </alternativeName>
    <alternativeName>
        <fullName evidence="9 10">Disproportionating enzyme</fullName>
    </alternativeName>
</protein>
<dbReference type="AlphaFoldDB" id="A0A410FUD0"/>